<dbReference type="PRINTS" id="PR00157">
    <property type="entry name" value="PLASTOCYANIN"/>
</dbReference>
<name>A0A498KW41_9EURY</name>
<feature type="compositionally biased region" description="Acidic residues" evidence="6">
    <location>
        <begin position="35"/>
        <end position="44"/>
    </location>
</feature>
<dbReference type="GO" id="GO:0009055">
    <property type="term" value="F:electron transfer activity"/>
    <property type="evidence" value="ECO:0007669"/>
    <property type="project" value="InterPro"/>
</dbReference>
<keyword evidence="3" id="KW-0249">Electron transport</keyword>
<dbReference type="GO" id="GO:0005507">
    <property type="term" value="F:copper ion binding"/>
    <property type="evidence" value="ECO:0007669"/>
    <property type="project" value="InterPro"/>
</dbReference>
<dbReference type="InterPro" id="IPR017533">
    <property type="entry name" value="Halocyanin"/>
</dbReference>
<feature type="region of interest" description="Disordered" evidence="6">
    <location>
        <begin position="30"/>
        <end position="80"/>
    </location>
</feature>
<evidence type="ECO:0000256" key="2">
    <source>
        <dbReference type="ARBA" id="ARBA00022723"/>
    </source>
</evidence>
<dbReference type="PANTHER" id="PTHR36507">
    <property type="entry name" value="BLL1555 PROTEIN"/>
    <property type="match status" value="1"/>
</dbReference>
<feature type="binding site" evidence="5">
    <location>
        <position position="162"/>
    </location>
    <ligand>
        <name>Cu cation</name>
        <dbReference type="ChEBI" id="CHEBI:23378"/>
    </ligand>
</feature>
<comment type="caution">
    <text evidence="8">The sequence shown here is derived from an EMBL/GenBank/DDBJ whole genome shotgun (WGS) entry which is preliminary data.</text>
</comment>
<dbReference type="CDD" id="cd04220">
    <property type="entry name" value="Halocyanin"/>
    <property type="match status" value="1"/>
</dbReference>
<dbReference type="InterPro" id="IPR052721">
    <property type="entry name" value="ET_Amicyanin"/>
</dbReference>
<keyword evidence="2 5" id="KW-0479">Metal-binding</keyword>
<evidence type="ECO:0000256" key="3">
    <source>
        <dbReference type="ARBA" id="ARBA00022982"/>
    </source>
</evidence>
<feature type="binding site" evidence="5">
    <location>
        <position position="124"/>
    </location>
    <ligand>
        <name>Cu cation</name>
        <dbReference type="ChEBI" id="CHEBI:23378"/>
    </ligand>
</feature>
<dbReference type="InterPro" id="IPR008972">
    <property type="entry name" value="Cupredoxin"/>
</dbReference>
<accession>A0A498KW41</accession>
<dbReference type="Pfam" id="PF00127">
    <property type="entry name" value="Copper-bind"/>
    <property type="match status" value="1"/>
</dbReference>
<dbReference type="InterPro" id="IPR002387">
    <property type="entry name" value="Plastocyanin"/>
</dbReference>
<dbReference type="SUPFAM" id="SSF49503">
    <property type="entry name" value="Cupredoxins"/>
    <property type="match status" value="1"/>
</dbReference>
<dbReference type="NCBIfam" id="TIGR03102">
    <property type="entry name" value="halo_cynanin"/>
    <property type="match status" value="1"/>
</dbReference>
<evidence type="ECO:0000256" key="4">
    <source>
        <dbReference type="ARBA" id="ARBA00023008"/>
    </source>
</evidence>
<dbReference type="InterPro" id="IPR000923">
    <property type="entry name" value="BlueCu_1"/>
</dbReference>
<dbReference type="PANTHER" id="PTHR36507:SF1">
    <property type="entry name" value="BLL1555 PROTEIN"/>
    <property type="match status" value="1"/>
</dbReference>
<keyword evidence="9" id="KW-1185">Reference proteome</keyword>
<dbReference type="InterPro" id="IPR028871">
    <property type="entry name" value="BlueCu_1_BS"/>
</dbReference>
<organism evidence="8 9">
    <name type="scientific">Halorientalis pallida</name>
    <dbReference type="NCBI Taxonomy" id="2479928"/>
    <lineage>
        <taxon>Archaea</taxon>
        <taxon>Methanobacteriati</taxon>
        <taxon>Methanobacteriota</taxon>
        <taxon>Stenosarchaea group</taxon>
        <taxon>Halobacteria</taxon>
        <taxon>Halobacteriales</taxon>
        <taxon>Haloarculaceae</taxon>
        <taxon>Halorientalis</taxon>
    </lineage>
</organism>
<evidence type="ECO:0000313" key="9">
    <source>
        <dbReference type="Proteomes" id="UP000289691"/>
    </source>
</evidence>
<gene>
    <name evidence="8" type="ORF">EAF64_11035</name>
</gene>
<dbReference type="EMBL" id="RDFA01000003">
    <property type="protein sequence ID" value="RXK49437.1"/>
    <property type="molecule type" value="Genomic_DNA"/>
</dbReference>
<dbReference type="PROSITE" id="PS51257">
    <property type="entry name" value="PROKAR_LIPOPROTEIN"/>
    <property type="match status" value="1"/>
</dbReference>
<evidence type="ECO:0000256" key="5">
    <source>
        <dbReference type="PIRSR" id="PIRSR602387-1"/>
    </source>
</evidence>
<dbReference type="PROSITE" id="PS00196">
    <property type="entry name" value="COPPER_BLUE"/>
    <property type="match status" value="1"/>
</dbReference>
<feature type="domain" description="Blue (type 1) copper" evidence="7">
    <location>
        <begin position="88"/>
        <end position="174"/>
    </location>
</feature>
<feature type="binding site" evidence="5">
    <location>
        <position position="167"/>
    </location>
    <ligand>
        <name>Cu cation</name>
        <dbReference type="ChEBI" id="CHEBI:23378"/>
    </ligand>
</feature>
<evidence type="ECO:0000256" key="1">
    <source>
        <dbReference type="ARBA" id="ARBA00022448"/>
    </source>
</evidence>
<evidence type="ECO:0000256" key="6">
    <source>
        <dbReference type="SAM" id="MobiDB-lite"/>
    </source>
</evidence>
<keyword evidence="4 5" id="KW-0186">Copper</keyword>
<keyword evidence="1" id="KW-0813">Transport</keyword>
<dbReference type="Proteomes" id="UP000289691">
    <property type="component" value="Unassembled WGS sequence"/>
</dbReference>
<dbReference type="AlphaFoldDB" id="A0A498KW41"/>
<protein>
    <submittedName>
        <fullName evidence="8">Halocyanin domain-containing protein</fullName>
    </submittedName>
</protein>
<proteinExistence type="predicted"/>
<feature type="binding site" evidence="5">
    <location>
        <position position="159"/>
    </location>
    <ligand>
        <name>Cu cation</name>
        <dbReference type="ChEBI" id="CHEBI:23378"/>
    </ligand>
</feature>
<reference evidence="8 9" key="1">
    <citation type="submission" date="2019-01" db="EMBL/GenBank/DDBJ databases">
        <title>Halorientalis sp. F13-25 a new haloarchaeum isolated from hypersaline water.</title>
        <authorList>
            <person name="Ana D.-V."/>
            <person name="Cristina S.-P."/>
            <person name="Antonio V."/>
        </authorList>
    </citation>
    <scope>NUCLEOTIDE SEQUENCE [LARGE SCALE GENOMIC DNA]</scope>
    <source>
        <strain evidence="8 9">F13-25</strain>
    </source>
</reference>
<dbReference type="Gene3D" id="2.60.40.420">
    <property type="entry name" value="Cupredoxins - blue copper proteins"/>
    <property type="match status" value="1"/>
</dbReference>
<comment type="cofactor">
    <cofactor evidence="5">
        <name>Cu(2+)</name>
        <dbReference type="ChEBI" id="CHEBI:29036"/>
    </cofactor>
    <text evidence="5">The crystal structure with reduced Cu(1+) has also been determined.</text>
</comment>
<evidence type="ECO:0000313" key="8">
    <source>
        <dbReference type="EMBL" id="RXK49437.1"/>
    </source>
</evidence>
<evidence type="ECO:0000259" key="7">
    <source>
        <dbReference type="Pfam" id="PF00127"/>
    </source>
</evidence>
<sequence>MTIEMERRTFVRGIGAMTVAGALAGCSGGGGGGDGDGDGDDGGDDTTTGDGGGETASVPGEVDSYLSDNGANGYEGNAADMTGQDSVEVSVGVGDLGYGFDPVAVVVSAGTEVTWVWTGNGGSHNVVSTDDAFESNLQSSAGATFSHTFEETGNYTYYCNPHSGNGMHAAVIVE</sequence>